<comment type="function">
    <text evidence="2">May play the central regulatory role in sporulation. It may be an element of the effector pathway responsible for the activation of sporulation genes in response to nutritional stress. Spo0A may act in concert with spo0H (a sigma factor) to control the expression of some genes that are critical to the sporulation process.</text>
</comment>
<dbReference type="SUPFAM" id="SSF52172">
    <property type="entry name" value="CheY-like"/>
    <property type="match status" value="1"/>
</dbReference>
<protein>
    <recommendedName>
        <fullName evidence="1">Stage 0 sporulation protein A homolog</fullName>
    </recommendedName>
</protein>
<dbReference type="OrthoDB" id="9788600at2"/>
<dbReference type="Gene3D" id="2.40.50.1020">
    <property type="entry name" value="LytTr DNA-binding domain"/>
    <property type="match status" value="1"/>
</dbReference>
<accession>A0A1I5SUA3</accession>
<dbReference type="AlphaFoldDB" id="A0A1I5SUA3"/>
<dbReference type="GO" id="GO:0003677">
    <property type="term" value="F:DNA binding"/>
    <property type="evidence" value="ECO:0007669"/>
    <property type="project" value="InterPro"/>
</dbReference>
<feature type="modified residue" description="4-aspartylphosphate" evidence="3">
    <location>
        <position position="57"/>
    </location>
</feature>
<dbReference type="InterPro" id="IPR046947">
    <property type="entry name" value="LytR-like"/>
</dbReference>
<organism evidence="6 7">
    <name type="scientific">Butyrivibrio proteoclasticus</name>
    <dbReference type="NCBI Taxonomy" id="43305"/>
    <lineage>
        <taxon>Bacteria</taxon>
        <taxon>Bacillati</taxon>
        <taxon>Bacillota</taxon>
        <taxon>Clostridia</taxon>
        <taxon>Lachnospirales</taxon>
        <taxon>Lachnospiraceae</taxon>
        <taxon>Butyrivibrio</taxon>
    </lineage>
</organism>
<dbReference type="SMART" id="SM00448">
    <property type="entry name" value="REC"/>
    <property type="match status" value="1"/>
</dbReference>
<dbReference type="InterPro" id="IPR007492">
    <property type="entry name" value="LytTR_DNA-bd_dom"/>
</dbReference>
<evidence type="ECO:0000313" key="7">
    <source>
        <dbReference type="Proteomes" id="UP000182624"/>
    </source>
</evidence>
<evidence type="ECO:0000313" key="6">
    <source>
        <dbReference type="EMBL" id="SFP74319.1"/>
    </source>
</evidence>
<dbReference type="RefSeq" id="WP_074885833.1">
    <property type="nucleotide sequence ID" value="NZ_FOXO01000007.1"/>
</dbReference>
<proteinExistence type="predicted"/>
<reference evidence="7" key="1">
    <citation type="submission" date="2016-10" db="EMBL/GenBank/DDBJ databases">
        <authorList>
            <person name="Varghese N."/>
            <person name="Submissions S."/>
        </authorList>
    </citation>
    <scope>NUCLEOTIDE SEQUENCE [LARGE SCALE GENOMIC DNA]</scope>
    <source>
        <strain evidence="7">P18</strain>
    </source>
</reference>
<evidence type="ECO:0000256" key="1">
    <source>
        <dbReference type="ARBA" id="ARBA00018672"/>
    </source>
</evidence>
<dbReference type="Pfam" id="PF04397">
    <property type="entry name" value="LytTR"/>
    <property type="match status" value="1"/>
</dbReference>
<dbReference type="GO" id="GO:0000156">
    <property type="term" value="F:phosphorelay response regulator activity"/>
    <property type="evidence" value="ECO:0007669"/>
    <property type="project" value="InterPro"/>
</dbReference>
<dbReference type="EMBL" id="FOXO01000007">
    <property type="protein sequence ID" value="SFP74319.1"/>
    <property type="molecule type" value="Genomic_DNA"/>
</dbReference>
<name>A0A1I5SUA3_9FIRM</name>
<dbReference type="Gene3D" id="3.40.50.2300">
    <property type="match status" value="1"/>
</dbReference>
<dbReference type="Pfam" id="PF00072">
    <property type="entry name" value="Response_reg"/>
    <property type="match status" value="1"/>
</dbReference>
<dbReference type="PANTHER" id="PTHR37299">
    <property type="entry name" value="TRANSCRIPTIONAL REGULATOR-RELATED"/>
    <property type="match status" value="1"/>
</dbReference>
<feature type="domain" description="HTH LytTR-type" evidence="5">
    <location>
        <begin position="153"/>
        <end position="252"/>
    </location>
</feature>
<evidence type="ECO:0000259" key="4">
    <source>
        <dbReference type="PROSITE" id="PS50110"/>
    </source>
</evidence>
<feature type="domain" description="Response regulatory" evidence="4">
    <location>
        <begin position="5"/>
        <end position="129"/>
    </location>
</feature>
<dbReference type="PANTHER" id="PTHR37299:SF1">
    <property type="entry name" value="STAGE 0 SPORULATION PROTEIN A HOMOLOG"/>
    <property type="match status" value="1"/>
</dbReference>
<dbReference type="InterPro" id="IPR011006">
    <property type="entry name" value="CheY-like_superfamily"/>
</dbReference>
<sequence length="254" mass="28938">MTRYSIAICDDEEDVRSLFHDWVSKAKDDVDVKEYSGGDELINDIDAGAGIDILFLDIAMGKNDGIETAKELGRRIEASGKSMRASRPLIIFVTGIPDRMGDAFGVKAFDYLLKPVSQAAFESELHRAIEELNRLDAQLICETKYQNEKDRFISIQSGKGTINIKLRDILYIESSGRKAIVHLPGIKHEVYRQMNDFEDELGNSFFRVHRGYLVNMRHIKGYSRSEVQVDNGDALIMSKYKYADFIRAYMEFIS</sequence>
<keyword evidence="7" id="KW-1185">Reference proteome</keyword>
<dbReference type="PROSITE" id="PS50930">
    <property type="entry name" value="HTH_LYTTR"/>
    <property type="match status" value="1"/>
</dbReference>
<gene>
    <name evidence="6" type="ORF">SAMN04487928_10766</name>
</gene>
<evidence type="ECO:0000259" key="5">
    <source>
        <dbReference type="PROSITE" id="PS50930"/>
    </source>
</evidence>
<evidence type="ECO:0000256" key="3">
    <source>
        <dbReference type="PROSITE-ProRule" id="PRU00169"/>
    </source>
</evidence>
<dbReference type="PROSITE" id="PS50110">
    <property type="entry name" value="RESPONSE_REGULATORY"/>
    <property type="match status" value="1"/>
</dbReference>
<dbReference type="SMART" id="SM00850">
    <property type="entry name" value="LytTR"/>
    <property type="match status" value="1"/>
</dbReference>
<dbReference type="InterPro" id="IPR001789">
    <property type="entry name" value="Sig_transdc_resp-reg_receiver"/>
</dbReference>
<keyword evidence="3" id="KW-0597">Phosphoprotein</keyword>
<dbReference type="Proteomes" id="UP000182624">
    <property type="component" value="Unassembled WGS sequence"/>
</dbReference>
<evidence type="ECO:0000256" key="2">
    <source>
        <dbReference type="ARBA" id="ARBA00024867"/>
    </source>
</evidence>